<keyword evidence="1" id="KW-0175">Coiled coil</keyword>
<proteinExistence type="predicted"/>
<evidence type="ECO:0000313" key="2">
    <source>
        <dbReference type="Proteomes" id="UP000887566"/>
    </source>
</evidence>
<protein>
    <submittedName>
        <fullName evidence="3">Uncharacterized protein</fullName>
    </submittedName>
</protein>
<feature type="coiled-coil region" evidence="1">
    <location>
        <begin position="59"/>
        <end position="90"/>
    </location>
</feature>
<evidence type="ECO:0000313" key="3">
    <source>
        <dbReference type="WBParaSite" id="PSAMB.scaffold126size75006.g2247.t1"/>
    </source>
</evidence>
<dbReference type="Proteomes" id="UP000887566">
    <property type="component" value="Unplaced"/>
</dbReference>
<name>A0A914UUN7_9BILA</name>
<reference evidence="3" key="1">
    <citation type="submission" date="2022-11" db="UniProtKB">
        <authorList>
            <consortium name="WormBaseParasite"/>
        </authorList>
    </citation>
    <scope>IDENTIFICATION</scope>
</reference>
<sequence length="142" mass="15810">MTLVFSLCHWSMEWRAGVQSHYQVSHAPFNHLLANQMNIVERRAAAALGALLTRYLQGYAAVQSAEQAELAELEALEERERRELEAGRLEAERSELVKSEATSLKLVRTQSARVAAEEARLAAEAEAASSATFAQFQEFLAF</sequence>
<dbReference type="WBParaSite" id="PSAMB.scaffold126size75006.g2247.t1">
    <property type="protein sequence ID" value="PSAMB.scaffold126size75006.g2247.t1"/>
    <property type="gene ID" value="PSAMB.scaffold126size75006.g2247"/>
</dbReference>
<accession>A0A914UUN7</accession>
<organism evidence="2 3">
    <name type="scientific">Plectus sambesii</name>
    <dbReference type="NCBI Taxonomy" id="2011161"/>
    <lineage>
        <taxon>Eukaryota</taxon>
        <taxon>Metazoa</taxon>
        <taxon>Ecdysozoa</taxon>
        <taxon>Nematoda</taxon>
        <taxon>Chromadorea</taxon>
        <taxon>Plectida</taxon>
        <taxon>Plectina</taxon>
        <taxon>Plectoidea</taxon>
        <taxon>Plectidae</taxon>
        <taxon>Plectus</taxon>
    </lineage>
</organism>
<keyword evidence="2" id="KW-1185">Reference proteome</keyword>
<evidence type="ECO:0000256" key="1">
    <source>
        <dbReference type="SAM" id="Coils"/>
    </source>
</evidence>
<dbReference type="AlphaFoldDB" id="A0A914UUN7"/>